<keyword evidence="4" id="KW-1185">Reference proteome</keyword>
<dbReference type="InterPro" id="IPR019261">
    <property type="entry name" value="PARG_cat_microbial"/>
</dbReference>
<organism evidence="3 4">
    <name type="scientific">Legionella anisa</name>
    <dbReference type="NCBI Taxonomy" id="28082"/>
    <lineage>
        <taxon>Bacteria</taxon>
        <taxon>Pseudomonadati</taxon>
        <taxon>Pseudomonadota</taxon>
        <taxon>Gammaproteobacteria</taxon>
        <taxon>Legionellales</taxon>
        <taxon>Legionellaceae</taxon>
        <taxon>Legionella</taxon>
    </lineage>
</organism>
<dbReference type="InterPro" id="IPR043472">
    <property type="entry name" value="Macro_dom-like"/>
</dbReference>
<evidence type="ECO:0000259" key="2">
    <source>
        <dbReference type="Pfam" id="PF18365"/>
    </source>
</evidence>
<dbReference type="GeneID" id="98066779"/>
<dbReference type="SUPFAM" id="SSF52949">
    <property type="entry name" value="Macro domain-like"/>
    <property type="match status" value="1"/>
</dbReference>
<dbReference type="Pfam" id="PF18365">
    <property type="entry name" value="PI_PP_C"/>
    <property type="match status" value="1"/>
</dbReference>
<protein>
    <submittedName>
        <fullName evidence="3">DUF2263 domain-containing protein</fullName>
    </submittedName>
</protein>
<dbReference type="InterPro" id="IPR041034">
    <property type="entry name" value="PI_PP_C"/>
</dbReference>
<dbReference type="Proteomes" id="UP000192511">
    <property type="component" value="Unassembled WGS sequence"/>
</dbReference>
<feature type="domain" description="Microbial-type PARG catalytic" evidence="1">
    <location>
        <begin position="41"/>
        <end position="118"/>
    </location>
</feature>
<dbReference type="RefSeq" id="WP_019234225.1">
    <property type="nucleotide sequence ID" value="NZ_CAAAHR010000078.1"/>
</dbReference>
<dbReference type="Pfam" id="PF10021">
    <property type="entry name" value="PARG_cat_microb"/>
    <property type="match status" value="1"/>
</dbReference>
<name>A0AAX0WRY6_9GAMM</name>
<accession>A0AAX0WRY6</accession>
<sequence>MPKTLLIEERSKYQAPEFKKRRAVLKDTVEKFTIPGAADRYREQARKNHQQWDSARISPPNHVRVLAGDWGDVTHDLAKTNGAIYAVLNMANAYSPGGGYLEGMVAQEENMYRRTDCHFYVHDDEMDEGKNLYTSKMTQLINGVHGRVYLDTTNPRICIKGREEAKASGYTDLDPEDYFLFYELKSAADDLRGGDSFDEASMRKKIAAQLDTLKEKNIRHVVLSAFGCGAFGNPPAHVARIYREELTKRIGDFDDVVFAVYHANYGSNNFIPFQKELDGLPLNQKQLDIDKKLTSTLKDNLNQKIWDKRGFAFIFFDRRKTPTGIVQIRAILNSEMDEFSKLIELKKVAQDRLDHPPKFTKRDVKVKELYEKIINIDLTKVDGQVIQQFESEPDLTAKNKVLNS</sequence>
<evidence type="ECO:0000313" key="3">
    <source>
        <dbReference type="EMBL" id="PNL60900.1"/>
    </source>
</evidence>
<dbReference type="EMBL" id="NBTX02000004">
    <property type="protein sequence ID" value="PNL60900.1"/>
    <property type="molecule type" value="Genomic_DNA"/>
</dbReference>
<comment type="caution">
    <text evidence="3">The sequence shown here is derived from an EMBL/GenBank/DDBJ whole genome shotgun (WGS) entry which is preliminary data.</text>
</comment>
<evidence type="ECO:0000259" key="1">
    <source>
        <dbReference type="Pfam" id="PF10021"/>
    </source>
</evidence>
<dbReference type="AlphaFoldDB" id="A0AAX0WRY6"/>
<dbReference type="Gene3D" id="3.40.220.10">
    <property type="entry name" value="Leucine Aminopeptidase, subunit E, domain 1"/>
    <property type="match status" value="1"/>
</dbReference>
<proteinExistence type="predicted"/>
<evidence type="ECO:0000313" key="4">
    <source>
        <dbReference type="Proteomes" id="UP000192511"/>
    </source>
</evidence>
<gene>
    <name evidence="3" type="ORF">A6J39_006540</name>
</gene>
<dbReference type="PANTHER" id="PTHR35596">
    <property type="entry name" value="DUF2263 DOMAIN-CONTAINING PROTEIN"/>
    <property type="match status" value="1"/>
</dbReference>
<dbReference type="PANTHER" id="PTHR35596:SF1">
    <property type="entry name" value="MICROBIAL-TYPE PARG CATALYTIC DOMAIN-CONTAINING PROTEIN"/>
    <property type="match status" value="1"/>
</dbReference>
<reference evidence="3" key="1">
    <citation type="submission" date="2017-12" db="EMBL/GenBank/DDBJ databases">
        <title>FDA dAtabase for Regulatory Grade micrObial Sequences (FDA-ARGOS): Supporting development and validation of Infectious Disease Dx tests.</title>
        <authorList>
            <person name="Kerrigan L."/>
            <person name="Tallon L.J."/>
            <person name="Sadzewicz L."/>
            <person name="Sengamalay N."/>
            <person name="Ott S."/>
            <person name="Godinez A."/>
            <person name="Nagaraj S."/>
            <person name="Vavikolanu K."/>
            <person name="Vyas G."/>
            <person name="Nadendla S."/>
            <person name="Aluvathingal J."/>
            <person name="Sichtig H."/>
        </authorList>
    </citation>
    <scope>NUCLEOTIDE SEQUENCE [LARGE SCALE GENOMIC DNA]</scope>
    <source>
        <strain evidence="3">FDAARGOS_200</strain>
    </source>
</reference>
<feature type="domain" description="Phosphoinositide phosphatase C-terminal" evidence="2">
    <location>
        <begin position="292"/>
        <end position="386"/>
    </location>
</feature>